<dbReference type="EMBL" id="NCXO01000041">
    <property type="protein sequence ID" value="OSC31808.1"/>
    <property type="molecule type" value="Genomic_DNA"/>
</dbReference>
<protein>
    <submittedName>
        <fullName evidence="1">Polyketide cyclase</fullName>
    </submittedName>
</protein>
<dbReference type="InterPro" id="IPR032710">
    <property type="entry name" value="NTF2-like_dom_sf"/>
</dbReference>
<dbReference type="InterPro" id="IPR037401">
    <property type="entry name" value="SnoaL-like"/>
</dbReference>
<name>A0A7I7SJD6_9MYCO</name>
<dbReference type="RefSeq" id="WP_085304940.1">
    <property type="nucleotide sequence ID" value="NZ_AP022594.1"/>
</dbReference>
<proteinExistence type="predicted"/>
<accession>A0A7I7SJD6</accession>
<evidence type="ECO:0000313" key="2">
    <source>
        <dbReference type="Proteomes" id="UP000193577"/>
    </source>
</evidence>
<sequence>MTAAVITRWLELAETGRLDEAGELLTDDAVFSSPAVFTPQTGKQTVLAYLRAAATVFTGPGTGFGYVEQWVGERSAVLEFTATVDDVHVNGIDMLHWNDDGRITEIKVMLRPIKALQAVMPRMAELLA</sequence>
<gene>
    <name evidence="1" type="ORF">B8W67_15805</name>
</gene>
<dbReference type="Pfam" id="PF12680">
    <property type="entry name" value="SnoaL_2"/>
    <property type="match status" value="1"/>
</dbReference>
<dbReference type="AlphaFoldDB" id="A0A7I7SJD6"/>
<organism evidence="1 2">
    <name type="scientific">Mycolicibacillus koreensis</name>
    <dbReference type="NCBI Taxonomy" id="1069220"/>
    <lineage>
        <taxon>Bacteria</taxon>
        <taxon>Bacillati</taxon>
        <taxon>Actinomycetota</taxon>
        <taxon>Actinomycetes</taxon>
        <taxon>Mycobacteriales</taxon>
        <taxon>Mycobacteriaceae</taxon>
        <taxon>Mycolicibacillus</taxon>
    </lineage>
</organism>
<reference evidence="1 2" key="1">
    <citation type="submission" date="2017-04" db="EMBL/GenBank/DDBJ databases">
        <title>The new phylogeny of genus Mycobacterium.</title>
        <authorList>
            <person name="Tortoli E."/>
            <person name="Trovato A."/>
            <person name="Cirillo D.M."/>
        </authorList>
    </citation>
    <scope>NUCLEOTIDE SEQUENCE [LARGE SCALE GENOMIC DNA]</scope>
    <source>
        <strain evidence="1 2">KCTC 19819</strain>
    </source>
</reference>
<evidence type="ECO:0000313" key="1">
    <source>
        <dbReference type="EMBL" id="OSC31808.1"/>
    </source>
</evidence>
<dbReference type="SUPFAM" id="SSF54427">
    <property type="entry name" value="NTF2-like"/>
    <property type="match status" value="1"/>
</dbReference>
<dbReference type="Proteomes" id="UP000193577">
    <property type="component" value="Unassembled WGS sequence"/>
</dbReference>
<dbReference type="Gene3D" id="3.10.450.50">
    <property type="match status" value="1"/>
</dbReference>
<comment type="caution">
    <text evidence="1">The sequence shown here is derived from an EMBL/GenBank/DDBJ whole genome shotgun (WGS) entry which is preliminary data.</text>
</comment>
<dbReference type="OrthoDB" id="1163083at2"/>
<keyword evidence="2" id="KW-1185">Reference proteome</keyword>